<evidence type="ECO:0008006" key="4">
    <source>
        <dbReference type="Google" id="ProtNLM"/>
    </source>
</evidence>
<evidence type="ECO:0000313" key="2">
    <source>
        <dbReference type="EMBL" id="GAA6145061.1"/>
    </source>
</evidence>
<dbReference type="Proteomes" id="UP001481413">
    <property type="component" value="Unassembled WGS sequence"/>
</dbReference>
<evidence type="ECO:0000313" key="3">
    <source>
        <dbReference type="Proteomes" id="UP001481413"/>
    </source>
</evidence>
<dbReference type="EMBL" id="BAABWH010000002">
    <property type="protein sequence ID" value="GAA6145061.1"/>
    <property type="molecule type" value="Genomic_DNA"/>
</dbReference>
<feature type="chain" id="PRO_5046887541" description="DUF2059 domain-containing protein" evidence="1">
    <location>
        <begin position="22"/>
        <end position="254"/>
    </location>
</feature>
<proteinExistence type="predicted"/>
<sequence>MLYRVLLPLIALLAISGVAVAADVTTNMDNDRAGDIVSLSGVMGISIQVKQQAEAAFFEVATDIYKESAENSAQKRRLFMSLSDWSQPALAERFQQVLNTYSDDEQRALLVLLQDPLMAQARHAEEVALSEQNTRAYQDYLTRLERYPPGRARAQRVNKLAKAIQMERWITKANEAVSKEGAVALERAVTGATFGDKTSEAVHYFLFYAYRRISNPEMDQLVRLWSEPLMQRWLNDAFKALPGEVSAATTDSEY</sequence>
<comment type="caution">
    <text evidence="2">The sequence shown here is derived from an EMBL/GenBank/DDBJ whole genome shotgun (WGS) entry which is preliminary data.</text>
</comment>
<gene>
    <name evidence="2" type="ORF">NBRC116585_11780</name>
</gene>
<name>A0ABP9ZY67_9GAMM</name>
<evidence type="ECO:0000256" key="1">
    <source>
        <dbReference type="SAM" id="SignalP"/>
    </source>
</evidence>
<feature type="signal peptide" evidence="1">
    <location>
        <begin position="1"/>
        <end position="21"/>
    </location>
</feature>
<keyword evidence="1" id="KW-0732">Signal</keyword>
<dbReference type="RefSeq" id="WP_353293994.1">
    <property type="nucleotide sequence ID" value="NZ_BAABWH010000002.1"/>
</dbReference>
<accession>A0ABP9ZY67</accession>
<protein>
    <recommendedName>
        <fullName evidence="4">DUF2059 domain-containing protein</fullName>
    </recommendedName>
</protein>
<reference evidence="2 3" key="1">
    <citation type="submission" date="2024-04" db="EMBL/GenBank/DDBJ databases">
        <title>Draft genome sequence of Thalassolituus maritimus NBRC 116585.</title>
        <authorList>
            <person name="Miyakawa T."/>
            <person name="Kusuya Y."/>
            <person name="Miura T."/>
        </authorList>
    </citation>
    <scope>NUCLEOTIDE SEQUENCE [LARGE SCALE GENOMIC DNA]</scope>
    <source>
        <strain evidence="2 3">5NW40-0001</strain>
    </source>
</reference>
<organism evidence="2 3">
    <name type="scientific">Thalassolituus maritimus</name>
    <dbReference type="NCBI Taxonomy" id="484498"/>
    <lineage>
        <taxon>Bacteria</taxon>
        <taxon>Pseudomonadati</taxon>
        <taxon>Pseudomonadota</taxon>
        <taxon>Gammaproteobacteria</taxon>
        <taxon>Oceanospirillales</taxon>
        <taxon>Oceanospirillaceae</taxon>
        <taxon>Thalassolituus</taxon>
    </lineage>
</organism>
<keyword evidence="3" id="KW-1185">Reference proteome</keyword>